<feature type="region of interest" description="Disordered" evidence="1">
    <location>
        <begin position="94"/>
        <end position="116"/>
    </location>
</feature>
<reference evidence="2 3" key="1">
    <citation type="submission" date="2018-06" db="EMBL/GenBank/DDBJ databases">
        <title>The Genome of Cuscuta australis (Dodder) Provides Insight into the Evolution of Plant Parasitism.</title>
        <authorList>
            <person name="Liu H."/>
        </authorList>
    </citation>
    <scope>NUCLEOTIDE SEQUENCE [LARGE SCALE GENOMIC DNA]</scope>
    <source>
        <strain evidence="3">cv. Yunnan</strain>
        <tissue evidence="2">Vines</tissue>
    </source>
</reference>
<dbReference type="Proteomes" id="UP000249390">
    <property type="component" value="Unassembled WGS sequence"/>
</dbReference>
<dbReference type="EMBL" id="NQVE01000188">
    <property type="protein sequence ID" value="RAL41387.1"/>
    <property type="molecule type" value="Genomic_DNA"/>
</dbReference>
<gene>
    <name evidence="2" type="ORF">DM860_010181</name>
</gene>
<dbReference type="AlphaFoldDB" id="A0A328D6F1"/>
<name>A0A328D6F1_9ASTE</name>
<sequence length="116" mass="13088">MPGQVPPAKFRRNSIRVPNRRWEAGFAPPDLSQHPMELQQPIDEEGEEIWFPQDCRSIPWNSGEIVLGYQIGDGRPDLPPQICRSIPWNSSSRSMKKVKRFGSPRTVAASHGTPAK</sequence>
<keyword evidence="3" id="KW-1185">Reference proteome</keyword>
<evidence type="ECO:0000313" key="2">
    <source>
        <dbReference type="EMBL" id="RAL41387.1"/>
    </source>
</evidence>
<accession>A0A328D6F1</accession>
<proteinExistence type="predicted"/>
<protein>
    <submittedName>
        <fullName evidence="2">Uncharacterized protein</fullName>
    </submittedName>
</protein>
<comment type="caution">
    <text evidence="2">The sequence shown here is derived from an EMBL/GenBank/DDBJ whole genome shotgun (WGS) entry which is preliminary data.</text>
</comment>
<evidence type="ECO:0000256" key="1">
    <source>
        <dbReference type="SAM" id="MobiDB-lite"/>
    </source>
</evidence>
<evidence type="ECO:0000313" key="3">
    <source>
        <dbReference type="Proteomes" id="UP000249390"/>
    </source>
</evidence>
<organism evidence="2 3">
    <name type="scientific">Cuscuta australis</name>
    <dbReference type="NCBI Taxonomy" id="267555"/>
    <lineage>
        <taxon>Eukaryota</taxon>
        <taxon>Viridiplantae</taxon>
        <taxon>Streptophyta</taxon>
        <taxon>Embryophyta</taxon>
        <taxon>Tracheophyta</taxon>
        <taxon>Spermatophyta</taxon>
        <taxon>Magnoliopsida</taxon>
        <taxon>eudicotyledons</taxon>
        <taxon>Gunneridae</taxon>
        <taxon>Pentapetalae</taxon>
        <taxon>asterids</taxon>
        <taxon>lamiids</taxon>
        <taxon>Solanales</taxon>
        <taxon>Convolvulaceae</taxon>
        <taxon>Cuscuteae</taxon>
        <taxon>Cuscuta</taxon>
        <taxon>Cuscuta subgen. Grammica</taxon>
        <taxon>Cuscuta sect. Cleistogrammica</taxon>
    </lineage>
</organism>